<reference evidence="14" key="1">
    <citation type="submission" date="2020-11" db="EMBL/GenBank/DDBJ databases">
        <authorList>
            <person name="Tran Van P."/>
        </authorList>
    </citation>
    <scope>NUCLEOTIDE SEQUENCE</scope>
</reference>
<evidence type="ECO:0000256" key="5">
    <source>
        <dbReference type="ARBA" id="ARBA00022664"/>
    </source>
</evidence>
<comment type="subcellular location">
    <subcellularLocation>
        <location evidence="2">Cytoplasm</location>
    </subcellularLocation>
    <subcellularLocation>
        <location evidence="1">Nucleus</location>
    </subcellularLocation>
</comment>
<dbReference type="OrthoDB" id="6533299at2759"/>
<dbReference type="Pfam" id="PF22782">
    <property type="entry name" value="SDE2"/>
    <property type="match status" value="1"/>
</dbReference>
<evidence type="ECO:0000256" key="8">
    <source>
        <dbReference type="ARBA" id="ARBA00023170"/>
    </source>
</evidence>
<feature type="non-terminal residue" evidence="14">
    <location>
        <position position="437"/>
    </location>
</feature>
<dbReference type="InterPro" id="IPR051421">
    <property type="entry name" value="RNA_Proc_DNA_Dmg_Regulator"/>
</dbReference>
<evidence type="ECO:0000256" key="11">
    <source>
        <dbReference type="ARBA" id="ARBA00023306"/>
    </source>
</evidence>
<sequence length="437" mass="50594">SSPGDGTDTNSSHTTTTTAISGDKIPEDLDLQLFSLDQKLYDSSDGIDFGRNHHIINNYHKNTEEYDRSLPLIARQIAVNEMNDSEVNILKELYEATVVLRHPSLDTVKEITDFEELKTATTSKFEYEIRNLIKMCKQLNAFHGICEEDKISLLKYRCFEVIFLRTITIFDFQSNDFKMFADESTSIVFKIDLIKHTKRGLYSELNEYLRFIGPEWDSDPIILETLMVISLFNPNCPNLIHREVVKFQQQLYMRLLHRYLRHRYRTESDKKYMKLMNTITFANTLGHKQRGNVTDRGLDHNIMSSANIFYKSPLNGFKTRCVQLDGHEKSVHQLSQRISLLEAIPEKDFKLYANDKPLSASDVLRDGSVVWLSMGGLRGGKGGFGSMLRAIGAQIEKTTNREACRDLTGRRLRDINEEKRIKEWIKKEALRKKEMDE</sequence>
<dbReference type="PROSITE" id="PS51843">
    <property type="entry name" value="NR_LBD"/>
    <property type="match status" value="1"/>
</dbReference>
<keyword evidence="6" id="KW-0805">Transcription regulation</keyword>
<comment type="similarity">
    <text evidence="3">Belongs to the SDE2 family.</text>
</comment>
<keyword evidence="4" id="KW-0963">Cytoplasm</keyword>
<feature type="domain" description="NR LBD" evidence="13">
    <location>
        <begin position="85"/>
        <end position="319"/>
    </location>
</feature>
<dbReference type="InterPro" id="IPR035500">
    <property type="entry name" value="NHR-like_dom_sf"/>
</dbReference>
<dbReference type="GO" id="GO:0005634">
    <property type="term" value="C:nucleus"/>
    <property type="evidence" value="ECO:0007669"/>
    <property type="project" value="UniProtKB-SubCell"/>
</dbReference>
<accession>A0A7R9LGQ8</accession>
<evidence type="ECO:0000259" key="13">
    <source>
        <dbReference type="PROSITE" id="PS51843"/>
    </source>
</evidence>
<evidence type="ECO:0000256" key="6">
    <source>
        <dbReference type="ARBA" id="ARBA00023015"/>
    </source>
</evidence>
<gene>
    <name evidence="14" type="ORF">OSB1V03_LOCUS18633</name>
</gene>
<dbReference type="InterPro" id="IPR000536">
    <property type="entry name" value="Nucl_hrmn_rcpt_lig-bd"/>
</dbReference>
<dbReference type="Gene3D" id="1.10.565.10">
    <property type="entry name" value="Retinoid X Receptor"/>
    <property type="match status" value="1"/>
</dbReference>
<dbReference type="GO" id="GO:0006397">
    <property type="term" value="P:mRNA processing"/>
    <property type="evidence" value="ECO:0007669"/>
    <property type="project" value="UniProtKB-KW"/>
</dbReference>
<evidence type="ECO:0000256" key="2">
    <source>
        <dbReference type="ARBA" id="ARBA00004496"/>
    </source>
</evidence>
<evidence type="ECO:0000256" key="12">
    <source>
        <dbReference type="SAM" id="MobiDB-lite"/>
    </source>
</evidence>
<keyword evidence="8" id="KW-0675">Receptor</keyword>
<proteinExistence type="inferred from homology"/>
<dbReference type="AlphaFoldDB" id="A0A7R9LGQ8"/>
<keyword evidence="5" id="KW-0507">mRNA processing</keyword>
<dbReference type="PANTHER" id="PTHR12786:SF1">
    <property type="entry name" value="SPLICING REGULATOR SDE2"/>
    <property type="match status" value="1"/>
</dbReference>
<organism evidence="14">
    <name type="scientific">Medioppia subpectinata</name>
    <dbReference type="NCBI Taxonomy" id="1979941"/>
    <lineage>
        <taxon>Eukaryota</taxon>
        <taxon>Metazoa</taxon>
        <taxon>Ecdysozoa</taxon>
        <taxon>Arthropoda</taxon>
        <taxon>Chelicerata</taxon>
        <taxon>Arachnida</taxon>
        <taxon>Acari</taxon>
        <taxon>Acariformes</taxon>
        <taxon>Sarcoptiformes</taxon>
        <taxon>Oribatida</taxon>
        <taxon>Brachypylina</taxon>
        <taxon>Oppioidea</taxon>
        <taxon>Oppiidae</taxon>
        <taxon>Medioppia</taxon>
    </lineage>
</organism>
<dbReference type="SMART" id="SM00430">
    <property type="entry name" value="HOLI"/>
    <property type="match status" value="1"/>
</dbReference>
<dbReference type="EMBL" id="CAJPIZ010025203">
    <property type="protein sequence ID" value="CAG2118682.1"/>
    <property type="molecule type" value="Genomic_DNA"/>
</dbReference>
<dbReference type="InterPro" id="IPR053822">
    <property type="entry name" value="SDE2-like_dom"/>
</dbReference>
<keyword evidence="11" id="KW-0131">Cell cycle</keyword>
<evidence type="ECO:0000256" key="7">
    <source>
        <dbReference type="ARBA" id="ARBA00023163"/>
    </source>
</evidence>
<dbReference type="Proteomes" id="UP000759131">
    <property type="component" value="Unassembled WGS sequence"/>
</dbReference>
<dbReference type="GO" id="GO:0008380">
    <property type="term" value="P:RNA splicing"/>
    <property type="evidence" value="ECO:0007669"/>
    <property type="project" value="UniProtKB-KW"/>
</dbReference>
<dbReference type="SUPFAM" id="SSF48508">
    <property type="entry name" value="Nuclear receptor ligand-binding domain"/>
    <property type="match status" value="1"/>
</dbReference>
<keyword evidence="9" id="KW-0508">mRNA splicing</keyword>
<keyword evidence="15" id="KW-1185">Reference proteome</keyword>
<evidence type="ECO:0000256" key="3">
    <source>
        <dbReference type="ARBA" id="ARBA00008726"/>
    </source>
</evidence>
<keyword evidence="7" id="KW-0804">Transcription</keyword>
<evidence type="ECO:0000313" key="15">
    <source>
        <dbReference type="Proteomes" id="UP000759131"/>
    </source>
</evidence>
<keyword evidence="10" id="KW-0539">Nucleus</keyword>
<evidence type="ECO:0000256" key="10">
    <source>
        <dbReference type="ARBA" id="ARBA00023242"/>
    </source>
</evidence>
<dbReference type="GO" id="GO:0005737">
    <property type="term" value="C:cytoplasm"/>
    <property type="evidence" value="ECO:0007669"/>
    <property type="project" value="UniProtKB-SubCell"/>
</dbReference>
<protein>
    <recommendedName>
        <fullName evidence="13">NR LBD domain-containing protein</fullName>
    </recommendedName>
</protein>
<feature type="non-terminal residue" evidence="14">
    <location>
        <position position="1"/>
    </location>
</feature>
<evidence type="ECO:0000256" key="9">
    <source>
        <dbReference type="ARBA" id="ARBA00023187"/>
    </source>
</evidence>
<feature type="region of interest" description="Disordered" evidence="12">
    <location>
        <begin position="1"/>
        <end position="21"/>
    </location>
</feature>
<evidence type="ECO:0000256" key="1">
    <source>
        <dbReference type="ARBA" id="ARBA00004123"/>
    </source>
</evidence>
<evidence type="ECO:0000256" key="4">
    <source>
        <dbReference type="ARBA" id="ARBA00022490"/>
    </source>
</evidence>
<dbReference type="PANTHER" id="PTHR12786">
    <property type="entry name" value="SPLICING FACTOR SF3A-RELATED"/>
    <property type="match status" value="1"/>
</dbReference>
<name>A0A7R9LGQ8_9ACAR</name>
<evidence type="ECO:0000313" key="14">
    <source>
        <dbReference type="EMBL" id="CAD7641395.1"/>
    </source>
</evidence>
<dbReference type="EMBL" id="OC879778">
    <property type="protein sequence ID" value="CAD7641395.1"/>
    <property type="molecule type" value="Genomic_DNA"/>
</dbReference>